<name>A0A8T2JQ95_9PIPI</name>
<evidence type="ECO:0000259" key="1">
    <source>
        <dbReference type="Pfam" id="PF20998"/>
    </source>
</evidence>
<gene>
    <name evidence="2" type="ORF">GDO86_013722</name>
</gene>
<dbReference type="InterPro" id="IPR048897">
    <property type="entry name" value="Nol11_C"/>
</dbReference>
<dbReference type="PANTHER" id="PTHR15633:SF2">
    <property type="entry name" value="NUCLEOLAR PROTEIN 11"/>
    <property type="match status" value="1"/>
</dbReference>
<proteinExistence type="predicted"/>
<evidence type="ECO:0000313" key="3">
    <source>
        <dbReference type="Proteomes" id="UP000812440"/>
    </source>
</evidence>
<keyword evidence="3" id="KW-1185">Reference proteome</keyword>
<dbReference type="PANTHER" id="PTHR15633">
    <property type="entry name" value="NUCLEOLAR PROTEIN 11"/>
    <property type="match status" value="1"/>
</dbReference>
<sequence length="127" mass="14988">MCPYNETFLIPHLKGLSSDQIIQLLKYMYYLFLKCSHNVEINLLGTQIPSFTQIIDWVSLLLDAHFTSVVMWPEAKKMLIKLQRLVRSQMKVYSELNKIEGYLTELQELKMGNRQCADYSIEVFELY</sequence>
<evidence type="ECO:0000313" key="2">
    <source>
        <dbReference type="EMBL" id="KAG8445958.1"/>
    </source>
</evidence>
<dbReference type="Pfam" id="PF20998">
    <property type="entry name" value="Nol11_C"/>
    <property type="match status" value="1"/>
</dbReference>
<comment type="caution">
    <text evidence="2">The sequence shown here is derived from an EMBL/GenBank/DDBJ whole genome shotgun (WGS) entry which is preliminary data.</text>
</comment>
<feature type="domain" description="Nucleolar protein 11 C-terminal" evidence="1">
    <location>
        <begin position="2"/>
        <end position="127"/>
    </location>
</feature>
<dbReference type="OrthoDB" id="6502630at2759"/>
<dbReference type="GO" id="GO:0005730">
    <property type="term" value="C:nucleolus"/>
    <property type="evidence" value="ECO:0007669"/>
    <property type="project" value="TreeGrafter"/>
</dbReference>
<dbReference type="EMBL" id="JAACNH010000003">
    <property type="protein sequence ID" value="KAG8445958.1"/>
    <property type="molecule type" value="Genomic_DNA"/>
</dbReference>
<accession>A0A8T2JQ95</accession>
<dbReference type="InterPro" id="IPR042859">
    <property type="entry name" value="NOL11"/>
</dbReference>
<protein>
    <recommendedName>
        <fullName evidence="1">Nucleolar protein 11 C-terminal domain-containing protein</fullName>
    </recommendedName>
</protein>
<dbReference type="AlphaFoldDB" id="A0A8T2JQ95"/>
<organism evidence="2 3">
    <name type="scientific">Hymenochirus boettgeri</name>
    <name type="common">Congo dwarf clawed frog</name>
    <dbReference type="NCBI Taxonomy" id="247094"/>
    <lineage>
        <taxon>Eukaryota</taxon>
        <taxon>Metazoa</taxon>
        <taxon>Chordata</taxon>
        <taxon>Craniata</taxon>
        <taxon>Vertebrata</taxon>
        <taxon>Euteleostomi</taxon>
        <taxon>Amphibia</taxon>
        <taxon>Batrachia</taxon>
        <taxon>Anura</taxon>
        <taxon>Pipoidea</taxon>
        <taxon>Pipidae</taxon>
        <taxon>Pipinae</taxon>
        <taxon>Hymenochirus</taxon>
    </lineage>
</organism>
<dbReference type="GO" id="GO:0030490">
    <property type="term" value="P:maturation of SSU-rRNA"/>
    <property type="evidence" value="ECO:0007669"/>
    <property type="project" value="InterPro"/>
</dbReference>
<dbReference type="GO" id="GO:0003723">
    <property type="term" value="F:RNA binding"/>
    <property type="evidence" value="ECO:0007669"/>
    <property type="project" value="TreeGrafter"/>
</dbReference>
<dbReference type="Proteomes" id="UP000812440">
    <property type="component" value="Chromosome 8_10"/>
</dbReference>
<reference evidence="2" key="1">
    <citation type="thesis" date="2020" institute="ProQuest LLC" country="789 East Eisenhower Parkway, Ann Arbor, MI, USA">
        <title>Comparative Genomics and Chromosome Evolution.</title>
        <authorList>
            <person name="Mudd A.B."/>
        </authorList>
    </citation>
    <scope>NUCLEOTIDE SEQUENCE</scope>
    <source>
        <strain evidence="2">Female2</strain>
        <tissue evidence="2">Blood</tissue>
    </source>
</reference>